<protein>
    <recommendedName>
        <fullName evidence="5">Transmembrane protein</fullName>
    </recommendedName>
</protein>
<evidence type="ECO:0000256" key="1">
    <source>
        <dbReference type="SAM" id="MobiDB-lite"/>
    </source>
</evidence>
<evidence type="ECO:0008006" key="5">
    <source>
        <dbReference type="Google" id="ProtNLM"/>
    </source>
</evidence>
<dbReference type="EMBL" id="MDYQ01000017">
    <property type="protein sequence ID" value="PRP87834.1"/>
    <property type="molecule type" value="Genomic_DNA"/>
</dbReference>
<keyword evidence="2" id="KW-1133">Transmembrane helix</keyword>
<evidence type="ECO:0000256" key="2">
    <source>
        <dbReference type="SAM" id="Phobius"/>
    </source>
</evidence>
<feature type="region of interest" description="Disordered" evidence="1">
    <location>
        <begin position="118"/>
        <end position="140"/>
    </location>
</feature>
<feature type="compositionally biased region" description="Basic and acidic residues" evidence="1">
    <location>
        <begin position="120"/>
        <end position="130"/>
    </location>
</feature>
<dbReference type="AlphaFoldDB" id="A0A2P6NV37"/>
<reference evidence="3 4" key="1">
    <citation type="journal article" date="2018" name="Genome Biol. Evol.">
        <title>Multiple Roots of Fruiting Body Formation in Amoebozoa.</title>
        <authorList>
            <person name="Hillmann F."/>
            <person name="Forbes G."/>
            <person name="Novohradska S."/>
            <person name="Ferling I."/>
            <person name="Riege K."/>
            <person name="Groth M."/>
            <person name="Westermann M."/>
            <person name="Marz M."/>
            <person name="Spaller T."/>
            <person name="Winckler T."/>
            <person name="Schaap P."/>
            <person name="Glockner G."/>
        </authorList>
    </citation>
    <scope>NUCLEOTIDE SEQUENCE [LARGE SCALE GENOMIC DNA]</scope>
    <source>
        <strain evidence="3 4">Jena</strain>
    </source>
</reference>
<proteinExistence type="predicted"/>
<feature type="transmembrane region" description="Helical" evidence="2">
    <location>
        <begin position="6"/>
        <end position="26"/>
    </location>
</feature>
<sequence length="227" mass="25387">MSEYSNTGALTVSVVVYVFVVVKSVWHVEVMRGERASDKNPNLPTEMVTREAQIPALYGMQSALLRSSSKSSRCDTNNLRLQILMASLPLDDERQCLRHRHVKLAEIQSQKYLGFRARGSHQERNKRNDASNHTNNMNALKNLKGGPAAYGPWVVLVGGMLSFATYRFVREEQDASVDFTKHGPASLLVEPPREVRDQQVQAYHQANSALTQNLVGKQHVDVGDGKK</sequence>
<accession>A0A2P6NV37</accession>
<keyword evidence="2" id="KW-0812">Transmembrane</keyword>
<name>A0A2P6NV37_9EUKA</name>
<dbReference type="InParanoid" id="A0A2P6NV37"/>
<gene>
    <name evidence="3" type="ORF">PROFUN_04308</name>
</gene>
<dbReference type="Proteomes" id="UP000241769">
    <property type="component" value="Unassembled WGS sequence"/>
</dbReference>
<organism evidence="3 4">
    <name type="scientific">Planoprotostelium fungivorum</name>
    <dbReference type="NCBI Taxonomy" id="1890364"/>
    <lineage>
        <taxon>Eukaryota</taxon>
        <taxon>Amoebozoa</taxon>
        <taxon>Evosea</taxon>
        <taxon>Variosea</taxon>
        <taxon>Cavosteliida</taxon>
        <taxon>Cavosteliaceae</taxon>
        <taxon>Planoprotostelium</taxon>
    </lineage>
</organism>
<keyword evidence="4" id="KW-1185">Reference proteome</keyword>
<comment type="caution">
    <text evidence="3">The sequence shown here is derived from an EMBL/GenBank/DDBJ whole genome shotgun (WGS) entry which is preliminary data.</text>
</comment>
<keyword evidence="2" id="KW-0472">Membrane</keyword>
<evidence type="ECO:0000313" key="3">
    <source>
        <dbReference type="EMBL" id="PRP87834.1"/>
    </source>
</evidence>
<evidence type="ECO:0000313" key="4">
    <source>
        <dbReference type="Proteomes" id="UP000241769"/>
    </source>
</evidence>